<feature type="transmembrane region" description="Helical" evidence="7">
    <location>
        <begin position="149"/>
        <end position="169"/>
    </location>
</feature>
<dbReference type="Proteomes" id="UP001596442">
    <property type="component" value="Unassembled WGS sequence"/>
</dbReference>
<dbReference type="RefSeq" id="WP_379778497.1">
    <property type="nucleotide sequence ID" value="NZ_JBHSWW010000007.1"/>
</dbReference>
<keyword evidence="6 7" id="KW-0472">Membrane</keyword>
<dbReference type="SUPFAM" id="SSF51735">
    <property type="entry name" value="NAD(P)-binding Rossmann-fold domains"/>
    <property type="match status" value="1"/>
</dbReference>
<dbReference type="EMBL" id="JBHSWW010000007">
    <property type="protein sequence ID" value="MFC6752139.1"/>
    <property type="molecule type" value="Genomic_DNA"/>
</dbReference>
<evidence type="ECO:0000256" key="7">
    <source>
        <dbReference type="SAM" id="Phobius"/>
    </source>
</evidence>
<keyword evidence="11" id="KW-1185">Reference proteome</keyword>
<evidence type="ECO:0000313" key="11">
    <source>
        <dbReference type="Proteomes" id="UP001596442"/>
    </source>
</evidence>
<keyword evidence="4 7" id="KW-0812">Transmembrane</keyword>
<evidence type="ECO:0000256" key="4">
    <source>
        <dbReference type="ARBA" id="ARBA00022692"/>
    </source>
</evidence>
<keyword evidence="5 7" id="KW-1133">Transmembrane helix</keyword>
<evidence type="ECO:0000256" key="1">
    <source>
        <dbReference type="ARBA" id="ARBA00004141"/>
    </source>
</evidence>
<dbReference type="GO" id="GO:0016020">
    <property type="term" value="C:membrane"/>
    <property type="evidence" value="ECO:0007669"/>
    <property type="project" value="UniProtKB-SubCell"/>
</dbReference>
<dbReference type="InterPro" id="IPR038770">
    <property type="entry name" value="Na+/solute_symporter_sf"/>
</dbReference>
<feature type="domain" description="Cation/H+ exchanger transmembrane" evidence="8">
    <location>
        <begin position="13"/>
        <end position="358"/>
    </location>
</feature>
<gene>
    <name evidence="10" type="ORF">ACFQEU_01445</name>
</gene>
<feature type="domain" description="RCK N-terminal" evidence="9">
    <location>
        <begin position="402"/>
        <end position="510"/>
    </location>
</feature>
<feature type="transmembrane region" description="Helical" evidence="7">
    <location>
        <begin position="210"/>
        <end position="241"/>
    </location>
</feature>
<sequence length="569" mass="60540">MSELVEPLAIVFMTAALTLLVATRYPIPAVPLYILVGLGIGVGDLIDPGTTLELAQLGIAFLVFAFGVSAEPSRFRSVARDSEHVAAVQVLVVGGIGFGIGLLFGLDPIPAAYFAVAAALSSSLVGRELAEGEIRLNLIHGRLTESIHFVQDLFAVGIILILGTATFTLDGVALQLGYGVLLLAGAILIRVYLFGLFVRLSGDSDELIMLTGIGILIGFLALAELLGVSIVVGAFAAGISITQEFEHNLALLSALESIENFFTAIFFVTLGSLVVAPTVTVLAMAGTLVVGIVIVKPLVTAWALIYQGYDPRTAALTSFSLDQISEFALILAISGLLVGAIPQSLFDAIILAAAATMVTSSVTYTYEDRFYRVLDRIGTFGSARERTRARSSIPDQPLEDHVVVVGYGKLGSSIVSICRQLDKPVVVVESDPDRFELAREFHETCVFGDAMNDDVKALVAPDRADLVVSTAPDRPVSDRLLSWETDADVILRADDTETAIELVDAGATYVNVTDFLASEQFGRTLAELIGADASPEELRRENYRSLRERVSDSGIVGQIGPEGFDSGLK</sequence>
<comment type="similarity">
    <text evidence="2">Belongs to the monovalent cation:proton antiporter 2 (CPA2) transporter (TC 2.A.37) family.</text>
</comment>
<dbReference type="Pfam" id="PF00999">
    <property type="entry name" value="Na_H_Exchanger"/>
    <property type="match status" value="1"/>
</dbReference>
<dbReference type="PANTHER" id="PTHR42751">
    <property type="entry name" value="SODIUM/HYDROGEN EXCHANGER FAMILY/TRKA DOMAIN PROTEIN"/>
    <property type="match status" value="1"/>
</dbReference>
<evidence type="ECO:0000256" key="2">
    <source>
        <dbReference type="ARBA" id="ARBA00005551"/>
    </source>
</evidence>
<feature type="transmembrane region" description="Helical" evidence="7">
    <location>
        <begin position="175"/>
        <end position="198"/>
    </location>
</feature>
<organism evidence="10 11">
    <name type="scientific">Halorubrum tibetense</name>
    <dbReference type="NCBI Taxonomy" id="175631"/>
    <lineage>
        <taxon>Archaea</taxon>
        <taxon>Methanobacteriati</taxon>
        <taxon>Methanobacteriota</taxon>
        <taxon>Stenosarchaea group</taxon>
        <taxon>Halobacteria</taxon>
        <taxon>Halobacteriales</taxon>
        <taxon>Haloferacaceae</taxon>
        <taxon>Halorubrum</taxon>
    </lineage>
</organism>
<dbReference type="Gene3D" id="3.40.50.720">
    <property type="entry name" value="NAD(P)-binding Rossmann-like Domain"/>
    <property type="match status" value="1"/>
</dbReference>
<evidence type="ECO:0000259" key="8">
    <source>
        <dbReference type="Pfam" id="PF00999"/>
    </source>
</evidence>
<name>A0ABD5S6T8_9EURY</name>
<dbReference type="InterPro" id="IPR006153">
    <property type="entry name" value="Cation/H_exchanger_TM"/>
</dbReference>
<dbReference type="Gene3D" id="1.20.1530.20">
    <property type="match status" value="1"/>
</dbReference>
<dbReference type="Pfam" id="PF02254">
    <property type="entry name" value="TrkA_N"/>
    <property type="match status" value="1"/>
</dbReference>
<dbReference type="PANTHER" id="PTHR42751:SF6">
    <property type="entry name" value="CONSERVED INTEGRAL MEMBRANE TRANSPORT PROTEIN-RELATED"/>
    <property type="match status" value="1"/>
</dbReference>
<accession>A0ABD5S6T8</accession>
<comment type="caution">
    <text evidence="10">The sequence shown here is derived from an EMBL/GenBank/DDBJ whole genome shotgun (WGS) entry which is preliminary data.</text>
</comment>
<dbReference type="AlphaFoldDB" id="A0ABD5S6T8"/>
<evidence type="ECO:0000256" key="6">
    <source>
        <dbReference type="ARBA" id="ARBA00023136"/>
    </source>
</evidence>
<comment type="subcellular location">
    <subcellularLocation>
        <location evidence="1">Membrane</location>
        <topology evidence="1">Multi-pass membrane protein</topology>
    </subcellularLocation>
</comment>
<keyword evidence="3" id="KW-0813">Transport</keyword>
<feature type="transmembrane region" description="Helical" evidence="7">
    <location>
        <begin position="54"/>
        <end position="73"/>
    </location>
</feature>
<feature type="transmembrane region" description="Helical" evidence="7">
    <location>
        <begin position="324"/>
        <end position="341"/>
    </location>
</feature>
<evidence type="ECO:0000313" key="10">
    <source>
        <dbReference type="EMBL" id="MFC6752139.1"/>
    </source>
</evidence>
<proteinExistence type="inferred from homology"/>
<evidence type="ECO:0000256" key="3">
    <source>
        <dbReference type="ARBA" id="ARBA00022448"/>
    </source>
</evidence>
<feature type="transmembrane region" description="Helical" evidence="7">
    <location>
        <begin position="289"/>
        <end position="309"/>
    </location>
</feature>
<feature type="transmembrane region" description="Helical" evidence="7">
    <location>
        <begin position="85"/>
        <end position="105"/>
    </location>
</feature>
<protein>
    <submittedName>
        <fullName evidence="10">Cation:proton antiporter</fullName>
    </submittedName>
</protein>
<evidence type="ECO:0000256" key="5">
    <source>
        <dbReference type="ARBA" id="ARBA00022989"/>
    </source>
</evidence>
<dbReference type="InterPro" id="IPR003148">
    <property type="entry name" value="RCK_N"/>
</dbReference>
<feature type="transmembrane region" description="Helical" evidence="7">
    <location>
        <begin position="261"/>
        <end position="282"/>
    </location>
</feature>
<evidence type="ECO:0000259" key="9">
    <source>
        <dbReference type="Pfam" id="PF02254"/>
    </source>
</evidence>
<reference evidence="10 11" key="1">
    <citation type="journal article" date="2019" name="Int. J. Syst. Evol. Microbiol.">
        <title>The Global Catalogue of Microorganisms (GCM) 10K type strain sequencing project: providing services to taxonomists for standard genome sequencing and annotation.</title>
        <authorList>
            <consortium name="The Broad Institute Genomics Platform"/>
            <consortium name="The Broad Institute Genome Sequencing Center for Infectious Disease"/>
            <person name="Wu L."/>
            <person name="Ma J."/>
        </authorList>
    </citation>
    <scope>NUCLEOTIDE SEQUENCE [LARGE SCALE GENOMIC DNA]</scope>
    <source>
        <strain evidence="10 11">CGMCC 1.3239</strain>
    </source>
</reference>
<dbReference type="InterPro" id="IPR036291">
    <property type="entry name" value="NAD(P)-bd_dom_sf"/>
</dbReference>